<dbReference type="PATRIC" id="fig|1618.3.peg.1957"/>
<evidence type="ECO:0000313" key="2">
    <source>
        <dbReference type="Proteomes" id="UP000051727"/>
    </source>
</evidence>
<dbReference type="RefSeq" id="WP_056990856.1">
    <property type="nucleotide sequence ID" value="NZ_JQAR01000005.1"/>
</dbReference>
<sequence>MIEERLSSKEMQGLEADYEKIANIDKLISQREMEIEWPYREFKDENVNGSRSTTVSFKAQELIEKKEQDPYLQRLYRLRKIKDDLLLDMTKQQKQIYELRWCTDDYYDWLLVGELLEPRLSKAQIYRKREKLLELLAKKEGILRK</sequence>
<dbReference type="OrthoDB" id="2735906at2"/>
<dbReference type="Proteomes" id="UP000051727">
    <property type="component" value="Unassembled WGS sequence"/>
</dbReference>
<dbReference type="EMBL" id="JQAR01000005">
    <property type="protein sequence ID" value="KRN31111.1"/>
    <property type="molecule type" value="Genomic_DNA"/>
</dbReference>
<protein>
    <submittedName>
        <fullName evidence="1">Uncharacterized protein</fullName>
    </submittedName>
</protein>
<gene>
    <name evidence="1" type="ORF">IV36_GL001918</name>
</gene>
<comment type="caution">
    <text evidence="1">The sequence shown here is derived from an EMBL/GenBank/DDBJ whole genome shotgun (WGS) entry which is preliminary data.</text>
</comment>
<proteinExistence type="predicted"/>
<dbReference type="AlphaFoldDB" id="A0A0R2G0C0"/>
<name>A0A0R2G0C0_9LACO</name>
<accession>A0A0R2G0C0</accession>
<dbReference type="STRING" id="1618.IV36_GL001918"/>
<organism evidence="1 2">
    <name type="scientific">Liquorilactobacillus mali</name>
    <dbReference type="NCBI Taxonomy" id="1618"/>
    <lineage>
        <taxon>Bacteria</taxon>
        <taxon>Bacillati</taxon>
        <taxon>Bacillota</taxon>
        <taxon>Bacilli</taxon>
        <taxon>Lactobacillales</taxon>
        <taxon>Lactobacillaceae</taxon>
        <taxon>Liquorilactobacillus</taxon>
    </lineage>
</organism>
<reference evidence="1 2" key="1">
    <citation type="journal article" date="2015" name="Genome Announc.">
        <title>Expanding the biotechnology potential of lactobacilli through comparative genomics of 213 strains and associated genera.</title>
        <authorList>
            <person name="Sun Z."/>
            <person name="Harris H.M."/>
            <person name="McCann A."/>
            <person name="Guo C."/>
            <person name="Argimon S."/>
            <person name="Zhang W."/>
            <person name="Yang X."/>
            <person name="Jeffery I.B."/>
            <person name="Cooney J.C."/>
            <person name="Kagawa T.F."/>
            <person name="Liu W."/>
            <person name="Song Y."/>
            <person name="Salvetti E."/>
            <person name="Wrobel A."/>
            <person name="Rasinkangas P."/>
            <person name="Parkhill J."/>
            <person name="Rea M.C."/>
            <person name="O'Sullivan O."/>
            <person name="Ritari J."/>
            <person name="Douillard F.P."/>
            <person name="Paul Ross R."/>
            <person name="Yang R."/>
            <person name="Briner A.E."/>
            <person name="Felis G.E."/>
            <person name="de Vos W.M."/>
            <person name="Barrangou R."/>
            <person name="Klaenhammer T.R."/>
            <person name="Caufield P.W."/>
            <person name="Cui Y."/>
            <person name="Zhang H."/>
            <person name="O'Toole P.W."/>
        </authorList>
    </citation>
    <scope>NUCLEOTIDE SEQUENCE [LARGE SCALE GENOMIC DNA]</scope>
    <source>
        <strain evidence="1 2">ATCC 27304</strain>
    </source>
</reference>
<evidence type="ECO:0000313" key="1">
    <source>
        <dbReference type="EMBL" id="KRN31111.1"/>
    </source>
</evidence>